<dbReference type="OrthoDB" id="2367685at2759"/>
<dbReference type="Proteomes" id="UP000001072">
    <property type="component" value="Unassembled WGS sequence"/>
</dbReference>
<dbReference type="InParanoid" id="F4RM70"/>
<gene>
    <name evidence="2" type="ORF">MELLADRAFT_74828</name>
</gene>
<proteinExistence type="predicted"/>
<dbReference type="STRING" id="747676.F4RM70"/>
<dbReference type="KEGG" id="mlr:MELLADRAFT_74828"/>
<sequence length="234" mass="25139">MGLFDKLKTGSSQKPAPPPYSATNNNNNNHQNSSKLNPYPPTVTSPVTPISPSMNQAGSSDQRALPPGWVKEWHDGYQRFYYVDTLAPGGPVSHWTHPSDHQQGQDRTGYGQTHYTSPQPQAGFGQPQQPVYQPQQPVYQPQQPVYQQQRPVPQMMGNNNGRGRAGMNPLMAGAGGLAGGMLLGSMLGGIGGHHGYDNGYEQGYENGYDNGYDNGDMFGGGDFGGGDFGGGDFF</sequence>
<dbReference type="GeneID" id="18932597"/>
<organism evidence="3">
    <name type="scientific">Melampsora larici-populina (strain 98AG31 / pathotype 3-4-7)</name>
    <name type="common">Poplar leaf rust fungus</name>
    <dbReference type="NCBI Taxonomy" id="747676"/>
    <lineage>
        <taxon>Eukaryota</taxon>
        <taxon>Fungi</taxon>
        <taxon>Dikarya</taxon>
        <taxon>Basidiomycota</taxon>
        <taxon>Pucciniomycotina</taxon>
        <taxon>Pucciniomycetes</taxon>
        <taxon>Pucciniales</taxon>
        <taxon>Melampsoraceae</taxon>
        <taxon>Melampsora</taxon>
    </lineage>
</organism>
<dbReference type="VEuPathDB" id="FungiDB:MELLADRAFT_74828"/>
<dbReference type="AlphaFoldDB" id="F4RM70"/>
<feature type="compositionally biased region" description="Low complexity" evidence="1">
    <location>
        <begin position="44"/>
        <end position="53"/>
    </location>
</feature>
<dbReference type="Gene3D" id="2.20.70.10">
    <property type="match status" value="1"/>
</dbReference>
<dbReference type="RefSeq" id="XP_007410353.1">
    <property type="nucleotide sequence ID" value="XM_007410291.1"/>
</dbReference>
<evidence type="ECO:0000313" key="3">
    <source>
        <dbReference type="Proteomes" id="UP000001072"/>
    </source>
</evidence>
<accession>F4RM70</accession>
<name>F4RM70_MELLP</name>
<feature type="compositionally biased region" description="Polar residues" evidence="1">
    <location>
        <begin position="105"/>
        <end position="117"/>
    </location>
</feature>
<dbReference type="SUPFAM" id="SSF51045">
    <property type="entry name" value="WW domain"/>
    <property type="match status" value="1"/>
</dbReference>
<dbReference type="eggNOG" id="ENOG502S4J9">
    <property type="taxonomic scope" value="Eukaryota"/>
</dbReference>
<protein>
    <submittedName>
        <fullName evidence="2">Uncharacterized protein</fullName>
    </submittedName>
</protein>
<reference evidence="3" key="1">
    <citation type="journal article" date="2011" name="Proc. Natl. Acad. Sci. U.S.A.">
        <title>Obligate biotrophy features unraveled by the genomic analysis of rust fungi.</title>
        <authorList>
            <person name="Duplessis S."/>
            <person name="Cuomo C.A."/>
            <person name="Lin Y.-C."/>
            <person name="Aerts A."/>
            <person name="Tisserant E."/>
            <person name="Veneault-Fourrey C."/>
            <person name="Joly D.L."/>
            <person name="Hacquard S."/>
            <person name="Amselem J."/>
            <person name="Cantarel B.L."/>
            <person name="Chiu R."/>
            <person name="Coutinho P.M."/>
            <person name="Feau N."/>
            <person name="Field M."/>
            <person name="Frey P."/>
            <person name="Gelhaye E."/>
            <person name="Goldberg J."/>
            <person name="Grabherr M.G."/>
            <person name="Kodira C.D."/>
            <person name="Kohler A."/>
            <person name="Kuees U."/>
            <person name="Lindquist E.A."/>
            <person name="Lucas S.M."/>
            <person name="Mago R."/>
            <person name="Mauceli E."/>
            <person name="Morin E."/>
            <person name="Murat C."/>
            <person name="Pangilinan J.L."/>
            <person name="Park R."/>
            <person name="Pearson M."/>
            <person name="Quesneville H."/>
            <person name="Rouhier N."/>
            <person name="Sakthikumar S."/>
            <person name="Salamov A.A."/>
            <person name="Schmutz J."/>
            <person name="Selles B."/>
            <person name="Shapiro H."/>
            <person name="Tanguay P."/>
            <person name="Tuskan G.A."/>
            <person name="Henrissat B."/>
            <person name="Van de Peer Y."/>
            <person name="Rouze P."/>
            <person name="Ellis J.G."/>
            <person name="Dodds P.N."/>
            <person name="Schein J.E."/>
            <person name="Zhong S."/>
            <person name="Hamelin R.C."/>
            <person name="Grigoriev I.V."/>
            <person name="Szabo L.J."/>
            <person name="Martin F."/>
        </authorList>
    </citation>
    <scope>NUCLEOTIDE SEQUENCE [LARGE SCALE GENOMIC DNA]</scope>
    <source>
        <strain evidence="3">98AG31 / pathotype 3-4-7</strain>
    </source>
</reference>
<evidence type="ECO:0000256" key="1">
    <source>
        <dbReference type="SAM" id="MobiDB-lite"/>
    </source>
</evidence>
<feature type="region of interest" description="Disordered" evidence="1">
    <location>
        <begin position="93"/>
        <end position="149"/>
    </location>
</feature>
<feature type="compositionally biased region" description="Low complexity" evidence="1">
    <location>
        <begin position="118"/>
        <end position="149"/>
    </location>
</feature>
<feature type="region of interest" description="Disordered" evidence="1">
    <location>
        <begin position="1"/>
        <end position="67"/>
    </location>
</feature>
<dbReference type="HOGENOM" id="CLU_091402_1_0_1"/>
<dbReference type="InterPro" id="IPR036020">
    <property type="entry name" value="WW_dom_sf"/>
</dbReference>
<evidence type="ECO:0000313" key="2">
    <source>
        <dbReference type="EMBL" id="EGG06519.1"/>
    </source>
</evidence>
<dbReference type="EMBL" id="GL883108">
    <property type="protein sequence ID" value="EGG06519.1"/>
    <property type="molecule type" value="Genomic_DNA"/>
</dbReference>
<keyword evidence="3" id="KW-1185">Reference proteome</keyword>